<evidence type="ECO:0008006" key="3">
    <source>
        <dbReference type="Google" id="ProtNLM"/>
    </source>
</evidence>
<comment type="caution">
    <text evidence="1">The sequence shown here is derived from an EMBL/GenBank/DDBJ whole genome shotgun (WGS) entry which is preliminary data.</text>
</comment>
<protein>
    <recommendedName>
        <fullName evidence="3">AraC family transcriptional regulator</fullName>
    </recommendedName>
</protein>
<reference evidence="1 2" key="1">
    <citation type="submission" date="2019-12" db="EMBL/GenBank/DDBJ databases">
        <title>Sporaefaciens musculi gen. nov., sp. nov., a novel bacterium isolated from the caecum of an obese mouse.</title>
        <authorList>
            <person name="Rasmussen T.S."/>
            <person name="Streidl T."/>
            <person name="Hitch T.C.A."/>
            <person name="Wortmann E."/>
            <person name="Deptula P."/>
            <person name="Hansen M."/>
            <person name="Nielsen D.S."/>
            <person name="Clavel T."/>
            <person name="Vogensen F.K."/>
        </authorList>
    </citation>
    <scope>NUCLEOTIDE SEQUENCE [LARGE SCALE GENOMIC DNA]</scope>
    <source>
        <strain evidence="1 2">WCA-9-b2</strain>
    </source>
</reference>
<proteinExistence type="predicted"/>
<organism evidence="1 2">
    <name type="scientific">Sporofaciens musculi</name>
    <dbReference type="NCBI Taxonomy" id="2681861"/>
    <lineage>
        <taxon>Bacteria</taxon>
        <taxon>Bacillati</taxon>
        <taxon>Bacillota</taxon>
        <taxon>Clostridia</taxon>
        <taxon>Lachnospirales</taxon>
        <taxon>Lachnospiraceae</taxon>
        <taxon>Sporofaciens</taxon>
    </lineage>
</organism>
<accession>A0A7X3MDM5</accession>
<dbReference type="AlphaFoldDB" id="A0A7X3MDM5"/>
<keyword evidence="2" id="KW-1185">Reference proteome</keyword>
<dbReference type="RefSeq" id="WP_159749744.1">
    <property type="nucleotide sequence ID" value="NZ_WUQX01000001.1"/>
</dbReference>
<sequence length="202" mass="23126">MPKNSLAKTDAANRTVFSGAHDYFANNVLPENVSAHLRRIRTPMSYTNNRDQTFFLVRSGTGTIDVNGLEYKLRPNTLINLGPFHRYRLLPSRREELEVAEARMNSGTYMYMVANPYLKYEHFSVPSQPPVVYLRGLSAQIANDSMNGLLSEAKSDTSDGIQLCFCYMMNFLGIITDHMEKDFFSPVEKSLNKSWLLLKNYY</sequence>
<evidence type="ECO:0000313" key="1">
    <source>
        <dbReference type="EMBL" id="MXP74438.1"/>
    </source>
</evidence>
<dbReference type="Proteomes" id="UP000460412">
    <property type="component" value="Unassembled WGS sequence"/>
</dbReference>
<dbReference type="EMBL" id="WUQX01000001">
    <property type="protein sequence ID" value="MXP74438.1"/>
    <property type="molecule type" value="Genomic_DNA"/>
</dbReference>
<gene>
    <name evidence="1" type="ORF">GN277_03070</name>
</gene>
<evidence type="ECO:0000313" key="2">
    <source>
        <dbReference type="Proteomes" id="UP000460412"/>
    </source>
</evidence>
<name>A0A7X3MDM5_9FIRM</name>